<keyword evidence="1" id="KW-1185">Reference proteome</keyword>
<sequence length="95" mass="10953">MARIELFAHKSKRVNTILNQLSSDFQPGLTPNSITTCFSIYQLSKMSLKPDKIFYVPFKISTETIIYTRPLSMHLRFLALQPNRMFVNAQSNLKA</sequence>
<reference evidence="2" key="1">
    <citation type="submission" date="2016-11" db="UniProtKB">
        <authorList>
            <consortium name="WormBaseParasite"/>
        </authorList>
    </citation>
    <scope>IDENTIFICATION</scope>
</reference>
<accession>A0A1I8AXD8</accession>
<dbReference type="Proteomes" id="UP000095281">
    <property type="component" value="Unplaced"/>
</dbReference>
<evidence type="ECO:0000313" key="1">
    <source>
        <dbReference type="Proteomes" id="UP000095281"/>
    </source>
</evidence>
<protein>
    <submittedName>
        <fullName evidence="2">Ovule protein</fullName>
    </submittedName>
</protein>
<organism evidence="1 2">
    <name type="scientific">Meloidogyne hapla</name>
    <name type="common">Root-knot nematode worm</name>
    <dbReference type="NCBI Taxonomy" id="6305"/>
    <lineage>
        <taxon>Eukaryota</taxon>
        <taxon>Metazoa</taxon>
        <taxon>Ecdysozoa</taxon>
        <taxon>Nematoda</taxon>
        <taxon>Chromadorea</taxon>
        <taxon>Rhabditida</taxon>
        <taxon>Tylenchina</taxon>
        <taxon>Tylenchomorpha</taxon>
        <taxon>Tylenchoidea</taxon>
        <taxon>Meloidogynidae</taxon>
        <taxon>Meloidogyninae</taxon>
        <taxon>Meloidogyne</taxon>
    </lineage>
</organism>
<name>A0A1I8AXD8_MELHA</name>
<dbReference type="AlphaFoldDB" id="A0A1I8AXD8"/>
<evidence type="ECO:0000313" key="2">
    <source>
        <dbReference type="WBParaSite" id="MhA1_Contig0.frz3.gene9"/>
    </source>
</evidence>
<proteinExistence type="predicted"/>
<dbReference type="WBParaSite" id="MhA1_Contig0.frz3.gene9">
    <property type="protein sequence ID" value="MhA1_Contig0.frz3.gene9"/>
    <property type="gene ID" value="MhA1_Contig0.frz3.gene9"/>
</dbReference>